<feature type="compositionally biased region" description="Basic and acidic residues" evidence="1">
    <location>
        <begin position="83"/>
        <end position="95"/>
    </location>
</feature>
<organism evidence="2 3">
    <name type="scientific">Ensete ventricosum</name>
    <name type="common">Abyssinian banana</name>
    <name type="synonym">Musa ensete</name>
    <dbReference type="NCBI Taxonomy" id="4639"/>
    <lineage>
        <taxon>Eukaryota</taxon>
        <taxon>Viridiplantae</taxon>
        <taxon>Streptophyta</taxon>
        <taxon>Embryophyta</taxon>
        <taxon>Tracheophyta</taxon>
        <taxon>Spermatophyta</taxon>
        <taxon>Magnoliopsida</taxon>
        <taxon>Liliopsida</taxon>
        <taxon>Zingiberales</taxon>
        <taxon>Musaceae</taxon>
        <taxon>Ensete</taxon>
    </lineage>
</organism>
<accession>A0A426XSE4</accession>
<proteinExistence type="predicted"/>
<dbReference type="EMBL" id="AMZH03017831">
    <property type="protein sequence ID" value="RRT42453.1"/>
    <property type="molecule type" value="Genomic_DNA"/>
</dbReference>
<sequence length="124" mass="13048">MRGLGLVNAFGPVVGGSAIRIRTLKPLDDAGAAVREFPAWPLARLSGDKLCLAVSSSSATYLHALDSATVAGEVGEGGVGLPGDREGRGGLETGERRHHAGLSRRKPGTRWRRRTASPRKPFHG</sequence>
<name>A0A426XSE4_ENSVE</name>
<feature type="region of interest" description="Disordered" evidence="1">
    <location>
        <begin position="73"/>
        <end position="124"/>
    </location>
</feature>
<dbReference type="Proteomes" id="UP000287651">
    <property type="component" value="Unassembled WGS sequence"/>
</dbReference>
<evidence type="ECO:0000256" key="1">
    <source>
        <dbReference type="SAM" id="MobiDB-lite"/>
    </source>
</evidence>
<evidence type="ECO:0000313" key="3">
    <source>
        <dbReference type="Proteomes" id="UP000287651"/>
    </source>
</evidence>
<reference evidence="2 3" key="1">
    <citation type="journal article" date="2014" name="Agronomy (Basel)">
        <title>A Draft Genome Sequence for Ensete ventricosum, the Drought-Tolerant Tree Against Hunger.</title>
        <authorList>
            <person name="Harrison J."/>
            <person name="Moore K.A."/>
            <person name="Paszkiewicz K."/>
            <person name="Jones T."/>
            <person name="Grant M."/>
            <person name="Ambacheew D."/>
            <person name="Muzemil S."/>
            <person name="Studholme D.J."/>
        </authorList>
    </citation>
    <scope>NUCLEOTIDE SEQUENCE [LARGE SCALE GENOMIC DNA]</scope>
</reference>
<evidence type="ECO:0000313" key="2">
    <source>
        <dbReference type="EMBL" id="RRT42453.1"/>
    </source>
</evidence>
<feature type="compositionally biased region" description="Basic residues" evidence="1">
    <location>
        <begin position="96"/>
        <end position="124"/>
    </location>
</feature>
<gene>
    <name evidence="2" type="ORF">B296_00030304</name>
</gene>
<dbReference type="AlphaFoldDB" id="A0A426XSE4"/>
<comment type="caution">
    <text evidence="2">The sequence shown here is derived from an EMBL/GenBank/DDBJ whole genome shotgun (WGS) entry which is preliminary data.</text>
</comment>
<protein>
    <submittedName>
        <fullName evidence="2">Uncharacterized protein</fullName>
    </submittedName>
</protein>